<accession>A0ABV7RQ48</accession>
<dbReference type="InterPro" id="IPR011008">
    <property type="entry name" value="Dimeric_a/b-barrel"/>
</dbReference>
<dbReference type="RefSeq" id="WP_386758705.1">
    <property type="nucleotide sequence ID" value="NZ_JBHRXK010000003.1"/>
</dbReference>
<evidence type="ECO:0000259" key="2">
    <source>
        <dbReference type="Pfam" id="PF03795"/>
    </source>
</evidence>
<dbReference type="Pfam" id="PF03795">
    <property type="entry name" value="YCII"/>
    <property type="match status" value="1"/>
</dbReference>
<comment type="caution">
    <text evidence="3">The sequence shown here is derived from an EMBL/GenBank/DDBJ whole genome shotgun (WGS) entry which is preliminary data.</text>
</comment>
<feature type="domain" description="YCII-related" evidence="2">
    <location>
        <begin position="1"/>
        <end position="112"/>
    </location>
</feature>
<evidence type="ECO:0000313" key="3">
    <source>
        <dbReference type="EMBL" id="MFC3550944.1"/>
    </source>
</evidence>
<protein>
    <submittedName>
        <fullName evidence="3">YciI family protein</fullName>
    </submittedName>
</protein>
<sequence>MNYLCLVHFEKGRMDTLSGSELDALVEESQAFDEQLRQAGVLVAADPLLPPESATIVRVRNGRLSITDGPFVETQEQLGGFLLLDVRDLNDALQIAAKVPVARYGTIEVRTIGLARSA</sequence>
<dbReference type="PANTHER" id="PTHR35174:SF3">
    <property type="entry name" value="BLL7171 PROTEIN"/>
    <property type="match status" value="1"/>
</dbReference>
<comment type="similarity">
    <text evidence="1">Belongs to the YciI family.</text>
</comment>
<proteinExistence type="inferred from homology"/>
<dbReference type="PANTHER" id="PTHR35174">
    <property type="entry name" value="BLL7171 PROTEIN-RELATED"/>
    <property type="match status" value="1"/>
</dbReference>
<dbReference type="EMBL" id="JBHRXK010000003">
    <property type="protein sequence ID" value="MFC3550944.1"/>
    <property type="molecule type" value="Genomic_DNA"/>
</dbReference>
<dbReference type="Gene3D" id="3.30.70.1060">
    <property type="entry name" value="Dimeric alpha+beta barrel"/>
    <property type="match status" value="1"/>
</dbReference>
<dbReference type="InterPro" id="IPR005545">
    <property type="entry name" value="YCII"/>
</dbReference>
<dbReference type="SUPFAM" id="SSF54909">
    <property type="entry name" value="Dimeric alpha+beta barrel"/>
    <property type="match status" value="1"/>
</dbReference>
<organism evidence="3 4">
    <name type="scientific">Lysobacter cavernae</name>
    <dbReference type="NCBI Taxonomy" id="1685901"/>
    <lineage>
        <taxon>Bacteria</taxon>
        <taxon>Pseudomonadati</taxon>
        <taxon>Pseudomonadota</taxon>
        <taxon>Gammaproteobacteria</taxon>
        <taxon>Lysobacterales</taxon>
        <taxon>Lysobacteraceae</taxon>
        <taxon>Lysobacter</taxon>
    </lineage>
</organism>
<keyword evidence="4" id="KW-1185">Reference proteome</keyword>
<dbReference type="Proteomes" id="UP001595740">
    <property type="component" value="Unassembled WGS sequence"/>
</dbReference>
<evidence type="ECO:0000256" key="1">
    <source>
        <dbReference type="ARBA" id="ARBA00007689"/>
    </source>
</evidence>
<evidence type="ECO:0000313" key="4">
    <source>
        <dbReference type="Proteomes" id="UP001595740"/>
    </source>
</evidence>
<reference evidence="4" key="1">
    <citation type="journal article" date="2019" name="Int. J. Syst. Evol. Microbiol.">
        <title>The Global Catalogue of Microorganisms (GCM) 10K type strain sequencing project: providing services to taxonomists for standard genome sequencing and annotation.</title>
        <authorList>
            <consortium name="The Broad Institute Genomics Platform"/>
            <consortium name="The Broad Institute Genome Sequencing Center for Infectious Disease"/>
            <person name="Wu L."/>
            <person name="Ma J."/>
        </authorList>
    </citation>
    <scope>NUCLEOTIDE SEQUENCE [LARGE SCALE GENOMIC DNA]</scope>
    <source>
        <strain evidence="4">KCTC 42875</strain>
    </source>
</reference>
<name>A0ABV7RQ48_9GAMM</name>
<gene>
    <name evidence="3" type="ORF">ACFOLC_07915</name>
</gene>